<feature type="transmembrane region" description="Helical" evidence="10">
    <location>
        <begin position="106"/>
        <end position="124"/>
    </location>
</feature>
<dbReference type="PANTHER" id="PTHR31030:SF1">
    <property type="entry name" value="PLASMA MEMBRANE FUSION PROTEIN PRM1"/>
    <property type="match status" value="1"/>
</dbReference>
<dbReference type="PANTHER" id="PTHR31030">
    <property type="entry name" value="PLASMA MEMBRANE FUSION PROTEIN PRM1"/>
    <property type="match status" value="1"/>
</dbReference>
<organism evidence="11">
    <name type="scientific">Rhizopus microsporus var. microsporus</name>
    <dbReference type="NCBI Taxonomy" id="86635"/>
    <lineage>
        <taxon>Eukaryota</taxon>
        <taxon>Fungi</taxon>
        <taxon>Fungi incertae sedis</taxon>
        <taxon>Mucoromycota</taxon>
        <taxon>Mucoromycotina</taxon>
        <taxon>Mucoromycetes</taxon>
        <taxon>Mucorales</taxon>
        <taxon>Mucorineae</taxon>
        <taxon>Rhizopodaceae</taxon>
        <taxon>Rhizopus</taxon>
    </lineage>
</organism>
<dbReference type="GO" id="GO:0032220">
    <property type="term" value="P:plasma membrane fusion involved in cytogamy"/>
    <property type="evidence" value="ECO:0007669"/>
    <property type="project" value="TreeGrafter"/>
</dbReference>
<evidence type="ECO:0000256" key="2">
    <source>
        <dbReference type="ARBA" id="ARBA00004127"/>
    </source>
</evidence>
<evidence type="ECO:0000256" key="9">
    <source>
        <dbReference type="ARBA" id="ARBA00023180"/>
    </source>
</evidence>
<keyword evidence="6 10" id="KW-0184">Conjugation</keyword>
<keyword evidence="9" id="KW-0325">Glycoprotein</keyword>
<dbReference type="EMBL" id="KV921988">
    <property type="protein sequence ID" value="ORE03868.1"/>
    <property type="molecule type" value="Genomic_DNA"/>
</dbReference>
<keyword evidence="5 10" id="KW-0812">Transmembrane</keyword>
<evidence type="ECO:0000256" key="3">
    <source>
        <dbReference type="ARBA" id="ARBA00004196"/>
    </source>
</evidence>
<evidence type="ECO:0000256" key="1">
    <source>
        <dbReference type="ARBA" id="ARBA00002512"/>
    </source>
</evidence>
<proteinExistence type="inferred from homology"/>
<keyword evidence="8 10" id="KW-0472">Membrane</keyword>
<dbReference type="InterPro" id="IPR026777">
    <property type="entry name" value="PRM1"/>
</dbReference>
<feature type="transmembrane region" description="Helical" evidence="10">
    <location>
        <begin position="233"/>
        <end position="257"/>
    </location>
</feature>
<dbReference type="OrthoDB" id="10248838at2759"/>
<name>A0A1X0QVW8_RHIZD</name>
<comment type="function">
    <text evidence="1 10">Involved in cell fusion during mating by stabilizing the plasma membrane fusion event.</text>
</comment>
<evidence type="ECO:0000256" key="7">
    <source>
        <dbReference type="ARBA" id="ARBA00022989"/>
    </source>
</evidence>
<keyword evidence="10" id="KW-1003">Cell membrane</keyword>
<accession>A0A1X0QVW8</accession>
<comment type="similarity">
    <text evidence="4 10">Belongs to the PRM1 family.</text>
</comment>
<feature type="transmembrane region" description="Helical" evidence="10">
    <location>
        <begin position="12"/>
        <end position="35"/>
    </location>
</feature>
<dbReference type="GO" id="GO:0043332">
    <property type="term" value="C:mating projection tip"/>
    <property type="evidence" value="ECO:0007669"/>
    <property type="project" value="UniProtKB-UniRule"/>
</dbReference>
<comment type="subcellular location">
    <subcellularLocation>
        <location evidence="3">Cell envelope</location>
    </subcellularLocation>
    <subcellularLocation>
        <location evidence="10">Cell membrane</location>
        <topology evidence="10">Multi-pass membrane protein</topology>
    </subcellularLocation>
    <subcellularLocation>
        <location evidence="2">Endomembrane system</location>
        <topology evidence="2">Multi-pass membrane protein</topology>
    </subcellularLocation>
</comment>
<evidence type="ECO:0000256" key="6">
    <source>
        <dbReference type="ARBA" id="ARBA00022971"/>
    </source>
</evidence>
<dbReference type="VEuPathDB" id="FungiDB:BCV72DRAFT_314140"/>
<dbReference type="Proteomes" id="UP000242414">
    <property type="component" value="Unassembled WGS sequence"/>
</dbReference>
<dbReference type="GO" id="GO:0005886">
    <property type="term" value="C:plasma membrane"/>
    <property type="evidence" value="ECO:0007669"/>
    <property type="project" value="UniProtKB-SubCell"/>
</dbReference>
<evidence type="ECO:0000256" key="10">
    <source>
        <dbReference type="RuleBase" id="RU366035"/>
    </source>
</evidence>
<evidence type="ECO:0000256" key="5">
    <source>
        <dbReference type="ARBA" id="ARBA00022692"/>
    </source>
</evidence>
<sequence length="533" mass="59974">MARTLQEEYSLAWLHVGTVYLALILGNLFYILSCLSSTISAYRSRVNTMCDTFTSLSSQLYNKPQTLVTASMNAIQAVKDGVQMLLLTAITVAKACAIWFVHMYKSTYRCLLGLAIHIILSVLIKVAGPLQKISQDITSLFTGSSSPLGDWTGTLQSIQDNLDRWSNDGDDLIQNVIESSFNMIESQLNQTIGSWEPAPFNLTSFQGPEICDTSELLTALDDMEYKLGYFIKWIIGLVFVFLVVFIFIHASFIRFQYRRLVELRSSLCTALRKDGEKQADGDELLRLYEQAASVRLLVETQAIDYKPRYRFIQFMSHPIALYCLVVGVLGVLLINILIRALESKSRQLMQAFFDHSSSWIANAMSTWITTVNDQVQNMDGWIGQAEKDINEKTLGVIKNLALQANSALTGAVQDIQQVIQKIFGGTLLEEPAQGLIKCLVINRIDAIETGLAWIANASYISLDKLKVSSSFNTSTVLVHMNNVITDSFYMGDNIDILSGPLKSLLWFYYTLLLFWLTVLIIAICFQIKYRYIQ</sequence>
<feature type="transmembrane region" description="Helical" evidence="10">
    <location>
        <begin position="81"/>
        <end position="100"/>
    </location>
</feature>
<comment type="caution">
    <text evidence="10">Lacks conserved residue(s) required for the propagation of feature annotation.</text>
</comment>
<gene>
    <name evidence="11" type="ORF">BCV72DRAFT_314140</name>
</gene>
<evidence type="ECO:0000313" key="11">
    <source>
        <dbReference type="EMBL" id="ORE03868.1"/>
    </source>
</evidence>
<protein>
    <recommendedName>
        <fullName evidence="10">Plasma membrane fusion protein PRM1</fullName>
    </recommendedName>
</protein>
<feature type="transmembrane region" description="Helical" evidence="10">
    <location>
        <begin position="506"/>
        <end position="529"/>
    </location>
</feature>
<dbReference type="AlphaFoldDB" id="A0A1X0QVW8"/>
<reference evidence="11" key="1">
    <citation type="journal article" date="2016" name="Proc. Natl. Acad. Sci. U.S.A.">
        <title>Lipid metabolic changes in an early divergent fungus govern the establishment of a mutualistic symbiosis with endobacteria.</title>
        <authorList>
            <person name="Lastovetsky O.A."/>
            <person name="Gaspar M.L."/>
            <person name="Mondo S.J."/>
            <person name="LaButti K.M."/>
            <person name="Sandor L."/>
            <person name="Grigoriev I.V."/>
            <person name="Henry S.A."/>
            <person name="Pawlowska T.E."/>
        </authorList>
    </citation>
    <scope>NUCLEOTIDE SEQUENCE [LARGE SCALE GENOMIC DNA]</scope>
    <source>
        <strain evidence="11">ATCC 52814</strain>
    </source>
</reference>
<dbReference type="GO" id="GO:0012505">
    <property type="term" value="C:endomembrane system"/>
    <property type="evidence" value="ECO:0007669"/>
    <property type="project" value="UniProtKB-SubCell"/>
</dbReference>
<keyword evidence="7 10" id="KW-1133">Transmembrane helix</keyword>
<evidence type="ECO:0000256" key="8">
    <source>
        <dbReference type="ARBA" id="ARBA00023136"/>
    </source>
</evidence>
<feature type="transmembrane region" description="Helical" evidence="10">
    <location>
        <begin position="319"/>
        <end position="338"/>
    </location>
</feature>
<evidence type="ECO:0000256" key="4">
    <source>
        <dbReference type="ARBA" id="ARBA00010780"/>
    </source>
</evidence>